<dbReference type="EMBL" id="AP025637">
    <property type="protein sequence ID" value="BDG70926.1"/>
    <property type="molecule type" value="Genomic_DNA"/>
</dbReference>
<reference evidence="2 3" key="1">
    <citation type="journal article" date="2016" name="Microbes Environ.">
        <title>Phylogenetically diverse aerobic anoxygenic phototrophic bacteria isolated from epilithic biofilms in Tama river, Japan.</title>
        <authorList>
            <person name="Hirose S."/>
            <person name="Matsuura K."/>
            <person name="Haruta S."/>
        </authorList>
    </citation>
    <scope>NUCLEOTIDE SEQUENCE [LARGE SCALE GENOMIC DNA]</scope>
    <source>
        <strain evidence="2 3">S08</strain>
    </source>
</reference>
<evidence type="ECO:0000256" key="1">
    <source>
        <dbReference type="SAM" id="MobiDB-lite"/>
    </source>
</evidence>
<proteinExistence type="predicted"/>
<evidence type="ECO:0000313" key="3">
    <source>
        <dbReference type="Proteomes" id="UP000831327"/>
    </source>
</evidence>
<sequence>MRRASLAGRARIAAWAARAGLAEASGVGAMLAKGAPGAASGGGAAIEAGGAVSNRAGRVAPMRQAVVRCAAANKNGSRSNPGARLRDRAQTTSGPRRTSPRREGKPAGRPAPAVRGIKNDS</sequence>
<dbReference type="Proteomes" id="UP000831327">
    <property type="component" value="Chromosome"/>
</dbReference>
<organism evidence="2 3">
    <name type="scientific">Roseomonas fluvialis</name>
    <dbReference type="NCBI Taxonomy" id="1750527"/>
    <lineage>
        <taxon>Bacteria</taxon>
        <taxon>Pseudomonadati</taxon>
        <taxon>Pseudomonadota</taxon>
        <taxon>Alphaproteobacteria</taxon>
        <taxon>Acetobacterales</taxon>
        <taxon>Roseomonadaceae</taxon>
        <taxon>Roseomonas</taxon>
    </lineage>
</organism>
<accession>A0ABN6NY34</accession>
<protein>
    <submittedName>
        <fullName evidence="2">Uncharacterized protein</fullName>
    </submittedName>
</protein>
<keyword evidence="3" id="KW-1185">Reference proteome</keyword>
<evidence type="ECO:0000313" key="2">
    <source>
        <dbReference type="EMBL" id="BDG70926.1"/>
    </source>
</evidence>
<name>A0ABN6NY34_9PROT</name>
<gene>
    <name evidence="2" type="ORF">Rmf_08550</name>
</gene>
<feature type="region of interest" description="Disordered" evidence="1">
    <location>
        <begin position="71"/>
        <end position="121"/>
    </location>
</feature>